<keyword evidence="1" id="KW-1133">Transmembrane helix</keyword>
<reference evidence="2 3" key="1">
    <citation type="submission" date="2016-10" db="EMBL/GenBank/DDBJ databases">
        <authorList>
            <person name="de Groot N.N."/>
        </authorList>
    </citation>
    <scope>NUCLEOTIDE SEQUENCE [LARGE SCALE GENOMIC DNA]</scope>
    <source>
        <strain evidence="2 3">DSM 43941</strain>
    </source>
</reference>
<dbReference type="Proteomes" id="UP000198688">
    <property type="component" value="Chromosome I"/>
</dbReference>
<keyword evidence="1" id="KW-0812">Transmembrane</keyword>
<dbReference type="EMBL" id="LT629758">
    <property type="protein sequence ID" value="SDS40160.1"/>
    <property type="molecule type" value="Genomic_DNA"/>
</dbReference>
<evidence type="ECO:0000313" key="2">
    <source>
        <dbReference type="EMBL" id="SDS40160.1"/>
    </source>
</evidence>
<evidence type="ECO:0000313" key="3">
    <source>
        <dbReference type="Proteomes" id="UP000198688"/>
    </source>
</evidence>
<feature type="transmembrane region" description="Helical" evidence="1">
    <location>
        <begin position="67"/>
        <end position="90"/>
    </location>
</feature>
<keyword evidence="1" id="KW-0472">Membrane</keyword>
<feature type="transmembrane region" description="Helical" evidence="1">
    <location>
        <begin position="96"/>
        <end position="119"/>
    </location>
</feature>
<dbReference type="STRING" id="113562.SAMN04489716_0705"/>
<name>A0A1H1RWU0_9ACTN</name>
<feature type="transmembrane region" description="Helical" evidence="1">
    <location>
        <begin position="159"/>
        <end position="176"/>
    </location>
</feature>
<gene>
    <name evidence="2" type="ORF">SAMN04489716_0705</name>
</gene>
<protein>
    <submittedName>
        <fullName evidence="2">Uncharacterized protein</fullName>
    </submittedName>
</protein>
<feature type="transmembrane region" description="Helical" evidence="1">
    <location>
        <begin position="131"/>
        <end position="153"/>
    </location>
</feature>
<sequence>MVTFEQWELSARFALADRGIGYYGSEPIIADVRAHCLATGQSPGEAFGDPRQFAAATVRGRMQRPSAYLSGQLFLLSLGGIAVAVLFAMVDWSLDIPVSVAGLTGAALLIVASFAAWGVPQALRAAGRPGLAGASHLLAAGLGAAAVVTFLTLSHERLIGLPVPVVIAVAAGALVLSTRRR</sequence>
<proteinExistence type="predicted"/>
<organism evidence="2 3">
    <name type="scientific">Actinoplanes derwentensis</name>
    <dbReference type="NCBI Taxonomy" id="113562"/>
    <lineage>
        <taxon>Bacteria</taxon>
        <taxon>Bacillati</taxon>
        <taxon>Actinomycetota</taxon>
        <taxon>Actinomycetes</taxon>
        <taxon>Micromonosporales</taxon>
        <taxon>Micromonosporaceae</taxon>
        <taxon>Actinoplanes</taxon>
    </lineage>
</organism>
<accession>A0A1H1RWU0</accession>
<keyword evidence="3" id="KW-1185">Reference proteome</keyword>
<evidence type="ECO:0000256" key="1">
    <source>
        <dbReference type="SAM" id="Phobius"/>
    </source>
</evidence>
<dbReference type="AlphaFoldDB" id="A0A1H1RWU0"/>